<keyword evidence="1" id="KW-0812">Transmembrane</keyword>
<feature type="transmembrane region" description="Helical" evidence="1">
    <location>
        <begin position="185"/>
        <end position="207"/>
    </location>
</feature>
<gene>
    <name evidence="3" type="ORF">LITE_LOCUS14488</name>
</gene>
<evidence type="ECO:0000313" key="3">
    <source>
        <dbReference type="EMBL" id="CAI0409740.1"/>
    </source>
</evidence>
<evidence type="ECO:0000259" key="2">
    <source>
        <dbReference type="Pfam" id="PF08787"/>
    </source>
</evidence>
<protein>
    <recommendedName>
        <fullName evidence="2">Alginate lyase 2 domain-containing protein</fullName>
    </recommendedName>
</protein>
<organism evidence="3 4">
    <name type="scientific">Linum tenue</name>
    <dbReference type="NCBI Taxonomy" id="586396"/>
    <lineage>
        <taxon>Eukaryota</taxon>
        <taxon>Viridiplantae</taxon>
        <taxon>Streptophyta</taxon>
        <taxon>Embryophyta</taxon>
        <taxon>Tracheophyta</taxon>
        <taxon>Spermatophyta</taxon>
        <taxon>Magnoliopsida</taxon>
        <taxon>eudicotyledons</taxon>
        <taxon>Gunneridae</taxon>
        <taxon>Pentapetalae</taxon>
        <taxon>rosids</taxon>
        <taxon>fabids</taxon>
        <taxon>Malpighiales</taxon>
        <taxon>Linaceae</taxon>
        <taxon>Linum</taxon>
    </lineage>
</organism>
<evidence type="ECO:0000313" key="4">
    <source>
        <dbReference type="Proteomes" id="UP001154282"/>
    </source>
</evidence>
<sequence length="208" mass="22821">MASSCFYRRKVLAENIYDKWFRLNVIHDVGASKVQIYIDGELKLETKDGGGVVHTFKCGVYAQNHDSNYMESRWKDIKLSVIIMSGDKIKRAGFGMQMDQQQQSFQGVSIVTEAYAATNNPSSQQQLPVTGHVVVQRGSSALPCCGIGLGWFLFILGFILGAIPWYAGACVFLCAKYDNREKPGLIGCCVLAALSTVLAIILVILSVV</sequence>
<dbReference type="InterPro" id="IPR014895">
    <property type="entry name" value="Alginate_lyase_2"/>
</dbReference>
<accession>A0AAV0JL48</accession>
<feature type="transmembrane region" description="Helical" evidence="1">
    <location>
        <begin position="149"/>
        <end position="173"/>
    </location>
</feature>
<dbReference type="Proteomes" id="UP001154282">
    <property type="component" value="Unassembled WGS sequence"/>
</dbReference>
<proteinExistence type="predicted"/>
<dbReference type="PANTHER" id="PTHR33681">
    <property type="entry name" value="BINDING PROTEIN, PUTATIVE, EXPRESSED-RELATED"/>
    <property type="match status" value="1"/>
</dbReference>
<keyword evidence="1" id="KW-0472">Membrane</keyword>
<dbReference type="EMBL" id="CAMGYJ010000005">
    <property type="protein sequence ID" value="CAI0409740.1"/>
    <property type="molecule type" value="Genomic_DNA"/>
</dbReference>
<name>A0AAV0JL48_9ROSI</name>
<dbReference type="InterPro" id="IPR013320">
    <property type="entry name" value="ConA-like_dom_sf"/>
</dbReference>
<reference evidence="3" key="1">
    <citation type="submission" date="2022-08" db="EMBL/GenBank/DDBJ databases">
        <authorList>
            <person name="Gutierrez-Valencia J."/>
        </authorList>
    </citation>
    <scope>NUCLEOTIDE SEQUENCE</scope>
</reference>
<dbReference type="Pfam" id="PF08787">
    <property type="entry name" value="Alginate_lyase2"/>
    <property type="match status" value="1"/>
</dbReference>
<comment type="caution">
    <text evidence="3">The sequence shown here is derived from an EMBL/GenBank/DDBJ whole genome shotgun (WGS) entry which is preliminary data.</text>
</comment>
<keyword evidence="4" id="KW-1185">Reference proteome</keyword>
<dbReference type="SUPFAM" id="SSF49899">
    <property type="entry name" value="Concanavalin A-like lectins/glucanases"/>
    <property type="match status" value="1"/>
</dbReference>
<evidence type="ECO:0000256" key="1">
    <source>
        <dbReference type="SAM" id="Phobius"/>
    </source>
</evidence>
<feature type="domain" description="Alginate lyase 2" evidence="2">
    <location>
        <begin position="14"/>
        <end position="80"/>
    </location>
</feature>
<keyword evidence="1" id="KW-1133">Transmembrane helix</keyword>
<dbReference type="PANTHER" id="PTHR33681:SF20">
    <property type="entry name" value="ALGINATE LYASE 2 DOMAIN-CONTAINING PROTEIN"/>
    <property type="match status" value="1"/>
</dbReference>
<dbReference type="AlphaFoldDB" id="A0AAV0JL48"/>